<accession>A0A8J4E2I7</accession>
<feature type="region of interest" description="Disordered" evidence="1">
    <location>
        <begin position="1"/>
        <end position="107"/>
    </location>
</feature>
<dbReference type="EMBL" id="BOPG01000044">
    <property type="protein sequence ID" value="GIJ59006.1"/>
    <property type="molecule type" value="Genomic_DNA"/>
</dbReference>
<dbReference type="Proteomes" id="UP000612585">
    <property type="component" value="Unassembled WGS sequence"/>
</dbReference>
<gene>
    <name evidence="2" type="ORF">Vau01_065220</name>
</gene>
<proteinExistence type="predicted"/>
<name>A0A8J4E2I7_9ACTN</name>
<comment type="caution">
    <text evidence="2">The sequence shown here is derived from an EMBL/GenBank/DDBJ whole genome shotgun (WGS) entry which is preliminary data.</text>
</comment>
<keyword evidence="3" id="KW-1185">Reference proteome</keyword>
<protein>
    <submittedName>
        <fullName evidence="2">Uncharacterized protein</fullName>
    </submittedName>
</protein>
<evidence type="ECO:0000313" key="2">
    <source>
        <dbReference type="EMBL" id="GIJ59006.1"/>
    </source>
</evidence>
<evidence type="ECO:0000313" key="3">
    <source>
        <dbReference type="Proteomes" id="UP000612585"/>
    </source>
</evidence>
<sequence length="107" mass="11292">MRQALAARVGEREDLRRPAPAAGRGGGLLAGENQAVGEHGVEVTADARRAQPQRTAQLGGRGGTPFEQKLGETITGAPVGTTRGAHSGDGWRLPRKQHHVFHNTNVT</sequence>
<evidence type="ECO:0000256" key="1">
    <source>
        <dbReference type="SAM" id="MobiDB-lite"/>
    </source>
</evidence>
<feature type="compositionally biased region" description="Basic and acidic residues" evidence="1">
    <location>
        <begin position="39"/>
        <end position="49"/>
    </location>
</feature>
<dbReference type="AlphaFoldDB" id="A0A8J4E2I7"/>
<reference evidence="2" key="1">
    <citation type="submission" date="2021-01" db="EMBL/GenBank/DDBJ databases">
        <title>Whole genome shotgun sequence of Virgisporangium aurantiacum NBRC 16421.</title>
        <authorList>
            <person name="Komaki H."/>
            <person name="Tamura T."/>
        </authorList>
    </citation>
    <scope>NUCLEOTIDE SEQUENCE</scope>
    <source>
        <strain evidence="2">NBRC 16421</strain>
    </source>
</reference>
<organism evidence="2 3">
    <name type="scientific">Virgisporangium aurantiacum</name>
    <dbReference type="NCBI Taxonomy" id="175570"/>
    <lineage>
        <taxon>Bacteria</taxon>
        <taxon>Bacillati</taxon>
        <taxon>Actinomycetota</taxon>
        <taxon>Actinomycetes</taxon>
        <taxon>Micromonosporales</taxon>
        <taxon>Micromonosporaceae</taxon>
        <taxon>Virgisporangium</taxon>
    </lineage>
</organism>